<dbReference type="Pfam" id="PF04548">
    <property type="entry name" value="AIG1"/>
    <property type="match status" value="1"/>
</dbReference>
<dbReference type="SUPFAM" id="SSF52540">
    <property type="entry name" value="P-loop containing nucleoside triphosphate hydrolases"/>
    <property type="match status" value="1"/>
</dbReference>
<dbReference type="PROSITE" id="PS51720">
    <property type="entry name" value="G_AIG1"/>
    <property type="match status" value="1"/>
</dbReference>
<reference evidence="7 8" key="1">
    <citation type="submission" date="2009-12" db="EMBL/GenBank/DDBJ databases">
        <title>The Genome Sequence of Anolis carolinensis (Green Anole Lizard).</title>
        <authorList>
            <consortium name="The Genome Sequencing Platform"/>
            <person name="Di Palma F."/>
            <person name="Alfoldi J."/>
            <person name="Heiman D."/>
            <person name="Young S."/>
            <person name="Grabherr M."/>
            <person name="Johnson J."/>
            <person name="Lander E.S."/>
            <person name="Lindblad-Toh K."/>
        </authorList>
    </citation>
    <scope>NUCLEOTIDE SEQUENCE [LARGE SCALE GENOMIC DNA]</scope>
    <source>
        <strain evidence="7 8">JBL SC #1</strain>
    </source>
</reference>
<dbReference type="GO" id="GO:0005525">
    <property type="term" value="F:GTP binding"/>
    <property type="evidence" value="ECO:0007669"/>
    <property type="project" value="UniProtKB-KW"/>
</dbReference>
<keyword evidence="8" id="KW-1185">Reference proteome</keyword>
<organism evidence="7 8">
    <name type="scientific">Anolis carolinensis</name>
    <name type="common">Green anole</name>
    <name type="synonym">American chameleon</name>
    <dbReference type="NCBI Taxonomy" id="28377"/>
    <lineage>
        <taxon>Eukaryota</taxon>
        <taxon>Metazoa</taxon>
        <taxon>Chordata</taxon>
        <taxon>Craniata</taxon>
        <taxon>Vertebrata</taxon>
        <taxon>Euteleostomi</taxon>
        <taxon>Lepidosauria</taxon>
        <taxon>Squamata</taxon>
        <taxon>Bifurcata</taxon>
        <taxon>Unidentata</taxon>
        <taxon>Episquamata</taxon>
        <taxon>Toxicofera</taxon>
        <taxon>Iguania</taxon>
        <taxon>Dactyloidae</taxon>
        <taxon>Anolis</taxon>
    </lineage>
</organism>
<keyword evidence="2" id="KW-0547">Nucleotide-binding</keyword>
<evidence type="ECO:0000313" key="8">
    <source>
        <dbReference type="Proteomes" id="UP000001646"/>
    </source>
</evidence>
<dbReference type="AlphaFoldDB" id="A0A803TQN6"/>
<gene>
    <name evidence="7" type="primary">LOC100554616</name>
</gene>
<evidence type="ECO:0000313" key="7">
    <source>
        <dbReference type="Ensembl" id="ENSACAP00000037526.1"/>
    </source>
</evidence>
<keyword evidence="4" id="KW-0175">Coiled coil</keyword>
<dbReference type="GeneTree" id="ENSGT00940000159509"/>
<evidence type="ECO:0000256" key="2">
    <source>
        <dbReference type="ARBA" id="ARBA00022741"/>
    </source>
</evidence>
<dbReference type="OrthoDB" id="8954335at2759"/>
<keyword evidence="5" id="KW-0812">Transmembrane</keyword>
<dbReference type="PANTHER" id="PTHR10903:SF170">
    <property type="entry name" value="GTPASE IMAP FAMILY MEMBER 7"/>
    <property type="match status" value="1"/>
</dbReference>
<dbReference type="InterPro" id="IPR045058">
    <property type="entry name" value="GIMA/IAN/Toc"/>
</dbReference>
<feature type="domain" description="AIG1-type G" evidence="6">
    <location>
        <begin position="85"/>
        <end position="288"/>
    </location>
</feature>
<reference evidence="7" key="3">
    <citation type="submission" date="2025-09" db="UniProtKB">
        <authorList>
            <consortium name="Ensembl"/>
        </authorList>
    </citation>
    <scope>IDENTIFICATION</scope>
</reference>
<sequence length="325" mass="37120">MDEWSGAENLMTNILVLLGKTLTCVVCLLLLGALMHYLGHFQNLEGRETNLAANESRLSCQVGICVERELPISCSRRNRRHERNTPELRIVLVGKTGAGKSAAGNTILGQKKFKSTVSLTSTTKTCEKKETVIDGRKIVVVDTPGFFDTSVTPAETSKEVEKCVKWCYPGPHAIIQVMQVGRFTKEEKMVAQVIQDIFSFEAKDYMIILFTRKEDLKRKTLETFLSEGDASFQEQIEKCGGRCLAFSNEAEGLEREEQVKELLGMIDEMVEKNIKAPHYTEKMLVSDQKRIEDYQRLQRENRELRREKEENEKWLEGNKSWCNIL</sequence>
<dbReference type="InterPro" id="IPR027417">
    <property type="entry name" value="P-loop_NTPase"/>
</dbReference>
<evidence type="ECO:0000256" key="5">
    <source>
        <dbReference type="SAM" id="Phobius"/>
    </source>
</evidence>
<evidence type="ECO:0000256" key="3">
    <source>
        <dbReference type="ARBA" id="ARBA00023134"/>
    </source>
</evidence>
<evidence type="ECO:0000256" key="4">
    <source>
        <dbReference type="SAM" id="Coils"/>
    </source>
</evidence>
<accession>A0A803TQN6</accession>
<dbReference type="Ensembl" id="ENSACAT00000055474.1">
    <property type="protein sequence ID" value="ENSACAP00000037526.1"/>
    <property type="gene ID" value="ENSACAG00000041431.1"/>
</dbReference>
<proteinExistence type="inferred from homology"/>
<dbReference type="Gene3D" id="3.40.50.300">
    <property type="entry name" value="P-loop containing nucleotide triphosphate hydrolases"/>
    <property type="match status" value="1"/>
</dbReference>
<feature type="coiled-coil region" evidence="4">
    <location>
        <begin position="287"/>
        <end position="317"/>
    </location>
</feature>
<dbReference type="InParanoid" id="A0A803TQN6"/>
<dbReference type="FunFam" id="3.40.50.300:FF:000366">
    <property type="entry name" value="GTPase, IMAP family member 2"/>
    <property type="match status" value="1"/>
</dbReference>
<evidence type="ECO:0000259" key="6">
    <source>
        <dbReference type="PROSITE" id="PS51720"/>
    </source>
</evidence>
<evidence type="ECO:0000256" key="1">
    <source>
        <dbReference type="ARBA" id="ARBA00008535"/>
    </source>
</evidence>
<dbReference type="KEGG" id="acs:100554616"/>
<keyword evidence="5" id="KW-0472">Membrane</keyword>
<dbReference type="CDD" id="cd01852">
    <property type="entry name" value="AIG1"/>
    <property type="match status" value="1"/>
</dbReference>
<dbReference type="PANTHER" id="PTHR10903">
    <property type="entry name" value="GTPASE, IMAP FAMILY MEMBER-RELATED"/>
    <property type="match status" value="1"/>
</dbReference>
<dbReference type="InterPro" id="IPR006703">
    <property type="entry name" value="G_AIG1"/>
</dbReference>
<keyword evidence="5" id="KW-1133">Transmembrane helix</keyword>
<comment type="similarity">
    <text evidence="1">Belongs to the TRAFAC class TrmE-Era-EngA-EngB-Septin-like GTPase superfamily. AIG1/Toc34/Toc159-like paraseptin GTPase family. IAN subfamily.</text>
</comment>
<protein>
    <recommendedName>
        <fullName evidence="6">AIG1-type G domain-containing protein</fullName>
    </recommendedName>
</protein>
<keyword evidence="3" id="KW-0342">GTP-binding</keyword>
<feature type="transmembrane region" description="Helical" evidence="5">
    <location>
        <begin position="14"/>
        <end position="38"/>
    </location>
</feature>
<reference evidence="7" key="2">
    <citation type="submission" date="2025-08" db="UniProtKB">
        <authorList>
            <consortium name="Ensembl"/>
        </authorList>
    </citation>
    <scope>IDENTIFICATION</scope>
</reference>
<dbReference type="GO" id="GO:0003924">
    <property type="term" value="F:GTPase activity"/>
    <property type="evidence" value="ECO:0000318"/>
    <property type="project" value="GO_Central"/>
</dbReference>
<name>A0A803TQN6_ANOCA</name>
<dbReference type="Proteomes" id="UP000001646">
    <property type="component" value="Chromosome 4"/>
</dbReference>
<dbReference type="GeneID" id="100554616"/>